<accession>A0ABQ9Y129</accession>
<feature type="compositionally biased region" description="Polar residues" evidence="3">
    <location>
        <begin position="488"/>
        <end position="500"/>
    </location>
</feature>
<dbReference type="InterPro" id="IPR019140">
    <property type="entry name" value="MCM_complex-bd"/>
</dbReference>
<evidence type="ECO:0000256" key="1">
    <source>
        <dbReference type="ARBA" id="ARBA00004123"/>
    </source>
</evidence>
<keyword evidence="5" id="KW-1185">Reference proteome</keyword>
<reference evidence="4 5" key="1">
    <citation type="journal article" date="2022" name="bioRxiv">
        <title>Genomics of Preaxostyla Flagellates Illuminates Evolutionary Transitions and the Path Towards Mitochondrial Loss.</title>
        <authorList>
            <person name="Novak L.V.F."/>
            <person name="Treitli S.C."/>
            <person name="Pyrih J."/>
            <person name="Halakuc P."/>
            <person name="Pipaliya S.V."/>
            <person name="Vacek V."/>
            <person name="Brzon O."/>
            <person name="Soukal P."/>
            <person name="Eme L."/>
            <person name="Dacks J.B."/>
            <person name="Karnkowska A."/>
            <person name="Elias M."/>
            <person name="Hampl V."/>
        </authorList>
    </citation>
    <scope>NUCLEOTIDE SEQUENCE [LARGE SCALE GENOMIC DNA]</scope>
    <source>
        <strain evidence="4">NAU3</strain>
        <tissue evidence="4">Gut</tissue>
    </source>
</reference>
<dbReference type="PANTHER" id="PTHR13489">
    <property type="entry name" value="MINI-CHROMOSOME MAINTENANCE COMPLEX-BINDING PROTEIN"/>
    <property type="match status" value="1"/>
</dbReference>
<dbReference type="Pfam" id="PF09739">
    <property type="entry name" value="MCM_bind"/>
    <property type="match status" value="3"/>
</dbReference>
<feature type="region of interest" description="Disordered" evidence="3">
    <location>
        <begin position="488"/>
        <end position="509"/>
    </location>
</feature>
<gene>
    <name evidence="4" type="ORF">BLNAU_7597</name>
</gene>
<dbReference type="PANTHER" id="PTHR13489:SF0">
    <property type="entry name" value="MINI-CHROMOSOME MAINTENANCE COMPLEX-BINDING PROTEIN"/>
    <property type="match status" value="1"/>
</dbReference>
<evidence type="ECO:0000313" key="4">
    <source>
        <dbReference type="EMBL" id="KAK2957441.1"/>
    </source>
</evidence>
<keyword evidence="2" id="KW-0539">Nucleus</keyword>
<sequence length="616" mass="68017">MIQDIHNTNVVVDKLITTNKETGQQKIKSGRFQELVFTSPQTQEEETITKEYSSVSTFTCVPVPGESSWVFESLEQDSENSQTFPCPNTPSYSSSLTDILNPPGLEKFNTLIKPHIPNSHLLSIPKTAELFSVCLLRIYGKEAESLRINDIVEVVGVFTTQSFVQESDNFNDPMQDWENVFGMSTQPTTTSSDGKRIITLDTSLPTVTRNPKTTNTDDTREPSSPNSHHPDEDGTLVPRVHAMKVTLCSSHPSFSASFDPLRKFNTNPATHGHFESDTLFDLHATPPPSPLLETARHTVAQARPVLLQLLTQCCCGDRLAAEYVLMFLFSRSVHIKEENPIGFISLHLSLPPPALPRSAQIVAALNSLLLHLLPTSHVQQITSSFLNSTPFVPSLSPDTSRLTPGFLQVPSGISLLFDETLLETPTQLSPLAQNNIDAVVELAHSQVVNYTIPFGTTPFHADTRLMFVSAGASLFNCASFSVPLVPTDNEQNSTTMSPNPDKSDQHGDISPAFLFTPPPPLTAPFFFASTRHALELVRLGDCDIHPALPDVLTDDYVKLRAQDSRLGARELQNLMNLARLNALSHGHPCVSVECWKEVLRLDAERRQRIDSSHSQQ</sequence>
<dbReference type="Proteomes" id="UP001281761">
    <property type="component" value="Unassembled WGS sequence"/>
</dbReference>
<dbReference type="EMBL" id="JARBJD010000046">
    <property type="protein sequence ID" value="KAK2957441.1"/>
    <property type="molecule type" value="Genomic_DNA"/>
</dbReference>
<proteinExistence type="predicted"/>
<feature type="compositionally biased region" description="Polar residues" evidence="3">
    <location>
        <begin position="201"/>
        <end position="214"/>
    </location>
</feature>
<comment type="subcellular location">
    <subcellularLocation>
        <location evidence="1">Nucleus</location>
    </subcellularLocation>
</comment>
<organism evidence="4 5">
    <name type="scientific">Blattamonas nauphoetae</name>
    <dbReference type="NCBI Taxonomy" id="2049346"/>
    <lineage>
        <taxon>Eukaryota</taxon>
        <taxon>Metamonada</taxon>
        <taxon>Preaxostyla</taxon>
        <taxon>Oxymonadida</taxon>
        <taxon>Blattamonas</taxon>
    </lineage>
</organism>
<comment type="caution">
    <text evidence="4">The sequence shown here is derived from an EMBL/GenBank/DDBJ whole genome shotgun (WGS) entry which is preliminary data.</text>
</comment>
<name>A0ABQ9Y129_9EUKA</name>
<protein>
    <submittedName>
        <fullName evidence="4">Mini-chromosome maintenance complex-binding protein</fullName>
    </submittedName>
</protein>
<evidence type="ECO:0000256" key="2">
    <source>
        <dbReference type="ARBA" id="ARBA00023242"/>
    </source>
</evidence>
<feature type="region of interest" description="Disordered" evidence="3">
    <location>
        <begin position="201"/>
        <end position="235"/>
    </location>
</feature>
<evidence type="ECO:0000256" key="3">
    <source>
        <dbReference type="SAM" id="MobiDB-lite"/>
    </source>
</evidence>
<evidence type="ECO:0000313" key="5">
    <source>
        <dbReference type="Proteomes" id="UP001281761"/>
    </source>
</evidence>